<dbReference type="InterPro" id="IPR057625">
    <property type="entry name" value="TPR1-6-like_ubiquitin"/>
</dbReference>
<evidence type="ECO:0000313" key="5">
    <source>
        <dbReference type="Proteomes" id="UP000027120"/>
    </source>
</evidence>
<name>A0A067E7X5_CITSI</name>
<proteinExistence type="predicted"/>
<reference evidence="4 5" key="1">
    <citation type="submission" date="2014-04" db="EMBL/GenBank/DDBJ databases">
        <authorList>
            <consortium name="International Citrus Genome Consortium"/>
            <person name="Gmitter F."/>
            <person name="Chen C."/>
            <person name="Farmerie W."/>
            <person name="Harkins T."/>
            <person name="Desany B."/>
            <person name="Mohiuddin M."/>
            <person name="Kodira C."/>
            <person name="Borodovsky M."/>
            <person name="Lomsadze A."/>
            <person name="Burns P."/>
            <person name="Jenkins J."/>
            <person name="Prochnik S."/>
            <person name="Shu S."/>
            <person name="Chapman J."/>
            <person name="Pitluck S."/>
            <person name="Schmutz J."/>
            <person name="Rokhsar D."/>
        </authorList>
    </citation>
    <scope>NUCLEOTIDE SEQUENCE</scope>
</reference>
<evidence type="ECO:0000259" key="3">
    <source>
        <dbReference type="Pfam" id="PF23603"/>
    </source>
</evidence>
<dbReference type="PANTHER" id="PTHR21717">
    <property type="entry name" value="TELOMERIC REPEAT BINDING PROTEIN"/>
    <property type="match status" value="1"/>
</dbReference>
<gene>
    <name evidence="4" type="ORF">CISIN_1g035511mg</name>
</gene>
<dbReference type="PANTHER" id="PTHR21717:SF70">
    <property type="entry name" value="TELOMERE REPEAT-BINDING PROTEIN 2-RELATED"/>
    <property type="match status" value="1"/>
</dbReference>
<protein>
    <recommendedName>
        <fullName evidence="3">Telomere repeat-binding protein 1-6-like ubiquitin-like domain-containing protein</fullName>
    </recommendedName>
</protein>
<keyword evidence="5" id="KW-1185">Reference proteome</keyword>
<keyword evidence="1" id="KW-0238">DNA-binding</keyword>
<dbReference type="EMBL" id="KK785061">
    <property type="protein sequence ID" value="KDO51163.1"/>
    <property type="molecule type" value="Genomic_DNA"/>
</dbReference>
<evidence type="ECO:0000256" key="2">
    <source>
        <dbReference type="SAM" id="MobiDB-lite"/>
    </source>
</evidence>
<dbReference type="STRING" id="2711.A0A067E7X5"/>
<evidence type="ECO:0000313" key="4">
    <source>
        <dbReference type="EMBL" id="KDO51163.1"/>
    </source>
</evidence>
<feature type="domain" description="Telomere repeat-binding protein 1-6-like ubiquitin-like" evidence="3">
    <location>
        <begin position="192"/>
        <end position="221"/>
    </location>
</feature>
<organism evidence="4 5">
    <name type="scientific">Citrus sinensis</name>
    <name type="common">Sweet orange</name>
    <name type="synonym">Citrus aurantium var. sinensis</name>
    <dbReference type="NCBI Taxonomy" id="2711"/>
    <lineage>
        <taxon>Eukaryota</taxon>
        <taxon>Viridiplantae</taxon>
        <taxon>Streptophyta</taxon>
        <taxon>Embryophyta</taxon>
        <taxon>Tracheophyta</taxon>
        <taxon>Spermatophyta</taxon>
        <taxon>Magnoliopsida</taxon>
        <taxon>eudicotyledons</taxon>
        <taxon>Gunneridae</taxon>
        <taxon>Pentapetalae</taxon>
        <taxon>rosids</taxon>
        <taxon>malvids</taxon>
        <taxon>Sapindales</taxon>
        <taxon>Rutaceae</taxon>
        <taxon>Aurantioideae</taxon>
        <taxon>Citrus</taxon>
    </lineage>
</organism>
<evidence type="ECO:0000256" key="1">
    <source>
        <dbReference type="ARBA" id="ARBA00023125"/>
    </source>
</evidence>
<dbReference type="AlphaFoldDB" id="A0A067E7X5"/>
<accession>A0A067E7X5</accession>
<dbReference type="GO" id="GO:0043565">
    <property type="term" value="F:sequence-specific DNA binding"/>
    <property type="evidence" value="ECO:0007669"/>
    <property type="project" value="UniProtKB-ARBA"/>
</dbReference>
<dbReference type="Pfam" id="PF23603">
    <property type="entry name" value="Ubiquitin_TPR1"/>
    <property type="match status" value="1"/>
</dbReference>
<dbReference type="Proteomes" id="UP000027120">
    <property type="component" value="Unassembled WGS sequence"/>
</dbReference>
<feature type="region of interest" description="Disordered" evidence="2">
    <location>
        <begin position="61"/>
        <end position="83"/>
    </location>
</feature>
<sequence>MVLPRKLYHGFSGYEVPIVPHASRSSRGKVPIRKTHEDNQVCAFEILASIAGELLQDANSSAPNIASRDDQNNNVEWEKEDEGKLLKTKPLEHQTFEKNNFSHMRGLRGHRQTYTSGNLSGFGHGSATPKMKGGASLKIDELLIHGFQHAPPEPFRGCNGKKPMKRLFGTSDITVRLFIMEGSDMPLFLDSMKLSIKSLKVLDLRIEIPATATVGLLKTGIFHGDKRHRLGALEPKHVHITPPPHSNDCPLLSDGTSQGLTGWSIDNYSSDDIFINNIMPDSQALVAVPAVAMEALAIVPFHKKSKHHEIVWRQTRRPFFVLEIEALVQAVEKLGTESGKHRTCVDLKASN</sequence>
<dbReference type="InterPro" id="IPR031105">
    <property type="entry name" value="TRP_plant"/>
</dbReference>